<dbReference type="Proteomes" id="UP000305654">
    <property type="component" value="Unassembled WGS sequence"/>
</dbReference>
<accession>A0A5R9J6F5</accession>
<keyword evidence="1" id="KW-1133">Transmembrane helix</keyword>
<organism evidence="2 3">
    <name type="scientific">Lichenicoccus roseus</name>
    <dbReference type="NCBI Taxonomy" id="2683649"/>
    <lineage>
        <taxon>Bacteria</taxon>
        <taxon>Pseudomonadati</taxon>
        <taxon>Pseudomonadota</taxon>
        <taxon>Alphaproteobacteria</taxon>
        <taxon>Acetobacterales</taxon>
        <taxon>Acetobacteraceae</taxon>
        <taxon>Lichenicoccus</taxon>
    </lineage>
</organism>
<evidence type="ECO:0000313" key="2">
    <source>
        <dbReference type="EMBL" id="TLU72549.1"/>
    </source>
</evidence>
<name>A0A5R9J6F5_9PROT</name>
<sequence length="164" mass="17964">MFVVYGLLGYCALMLLVCCVILRRTASRRPAAAAGPSHQEARRLLHGCSIRGWPIRFYRSPLPPPDYPWVVLRDLFALATDGAGYSVASEWIYASRPESAQAIRTERGVEMLLCFEAASALLATLGAQAHLLAFQEAMAEAYVLQSDGLSREQFLALCKAASAR</sequence>
<dbReference type="EMBL" id="VCDI01000003">
    <property type="protein sequence ID" value="TLU72549.1"/>
    <property type="molecule type" value="Genomic_DNA"/>
</dbReference>
<proteinExistence type="predicted"/>
<dbReference type="OrthoDB" id="7276166at2"/>
<keyword evidence="1" id="KW-0472">Membrane</keyword>
<reference evidence="2 3" key="1">
    <citation type="submission" date="2019-05" db="EMBL/GenBank/DDBJ databases">
        <authorList>
            <person name="Pankratov T."/>
            <person name="Grouzdev D."/>
        </authorList>
    </citation>
    <scope>NUCLEOTIDE SEQUENCE [LARGE SCALE GENOMIC DNA]</scope>
    <source>
        <strain evidence="2 3">KEBCLARHB70R</strain>
    </source>
</reference>
<comment type="caution">
    <text evidence="2">The sequence shown here is derived from an EMBL/GenBank/DDBJ whole genome shotgun (WGS) entry which is preliminary data.</text>
</comment>
<keyword evidence="3" id="KW-1185">Reference proteome</keyword>
<evidence type="ECO:0000256" key="1">
    <source>
        <dbReference type="SAM" id="Phobius"/>
    </source>
</evidence>
<dbReference type="AlphaFoldDB" id="A0A5R9J6F5"/>
<keyword evidence="1" id="KW-0812">Transmembrane</keyword>
<protein>
    <submittedName>
        <fullName evidence="2">Uncharacterized protein</fullName>
    </submittedName>
</protein>
<gene>
    <name evidence="2" type="ORF">FE263_10870</name>
</gene>
<dbReference type="RefSeq" id="WP_138326011.1">
    <property type="nucleotide sequence ID" value="NZ_VCDI01000003.1"/>
</dbReference>
<evidence type="ECO:0000313" key="3">
    <source>
        <dbReference type="Proteomes" id="UP000305654"/>
    </source>
</evidence>
<feature type="transmembrane region" description="Helical" evidence="1">
    <location>
        <begin position="6"/>
        <end position="22"/>
    </location>
</feature>